<name>A2DLY1_TRIV3</name>
<gene>
    <name evidence="1" type="ORF">TVAG_462700</name>
</gene>
<dbReference type="Proteomes" id="UP000001542">
    <property type="component" value="Unassembled WGS sequence"/>
</dbReference>
<dbReference type="InParanoid" id="A2DLY1"/>
<evidence type="ECO:0000313" key="2">
    <source>
        <dbReference type="Proteomes" id="UP000001542"/>
    </source>
</evidence>
<dbReference type="KEGG" id="tva:5464097"/>
<dbReference type="VEuPathDB" id="TrichDB:TVAG_462700"/>
<reference evidence="1" key="2">
    <citation type="journal article" date="2007" name="Science">
        <title>Draft genome sequence of the sexually transmitted pathogen Trichomonas vaginalis.</title>
        <authorList>
            <person name="Carlton J.M."/>
            <person name="Hirt R.P."/>
            <person name="Silva J.C."/>
            <person name="Delcher A.L."/>
            <person name="Schatz M."/>
            <person name="Zhao Q."/>
            <person name="Wortman J.R."/>
            <person name="Bidwell S.L."/>
            <person name="Alsmark U.C.M."/>
            <person name="Besteiro S."/>
            <person name="Sicheritz-Ponten T."/>
            <person name="Noel C.J."/>
            <person name="Dacks J.B."/>
            <person name="Foster P.G."/>
            <person name="Simillion C."/>
            <person name="Van de Peer Y."/>
            <person name="Miranda-Saavedra D."/>
            <person name="Barton G.J."/>
            <person name="Westrop G.D."/>
            <person name="Mueller S."/>
            <person name="Dessi D."/>
            <person name="Fiori P.L."/>
            <person name="Ren Q."/>
            <person name="Paulsen I."/>
            <person name="Zhang H."/>
            <person name="Bastida-Corcuera F.D."/>
            <person name="Simoes-Barbosa A."/>
            <person name="Brown M.T."/>
            <person name="Hayes R.D."/>
            <person name="Mukherjee M."/>
            <person name="Okumura C.Y."/>
            <person name="Schneider R."/>
            <person name="Smith A.J."/>
            <person name="Vanacova S."/>
            <person name="Villalvazo M."/>
            <person name="Haas B.J."/>
            <person name="Pertea M."/>
            <person name="Feldblyum T.V."/>
            <person name="Utterback T.R."/>
            <person name="Shu C.L."/>
            <person name="Osoegawa K."/>
            <person name="de Jong P.J."/>
            <person name="Hrdy I."/>
            <person name="Horvathova L."/>
            <person name="Zubacova Z."/>
            <person name="Dolezal P."/>
            <person name="Malik S.B."/>
            <person name="Logsdon J.M. Jr."/>
            <person name="Henze K."/>
            <person name="Gupta A."/>
            <person name="Wang C.C."/>
            <person name="Dunne R.L."/>
            <person name="Upcroft J.A."/>
            <person name="Upcroft P."/>
            <person name="White O."/>
            <person name="Salzberg S.L."/>
            <person name="Tang P."/>
            <person name="Chiu C.-H."/>
            <person name="Lee Y.-S."/>
            <person name="Embley T.M."/>
            <person name="Coombs G.H."/>
            <person name="Mottram J.C."/>
            <person name="Tachezy J."/>
            <person name="Fraser-Liggett C.M."/>
            <person name="Johnson P.J."/>
        </authorList>
    </citation>
    <scope>NUCLEOTIDE SEQUENCE [LARGE SCALE GENOMIC DNA]</scope>
    <source>
        <strain evidence="1">G3</strain>
    </source>
</reference>
<sequence>MSVDFEGYALEDSEKHSFSEYPTVDEYMDKNMAFKEGTFNNYDQIQKGWIADYYNYMVEEEKSGINIDESCRKYYRTKYHTPIYDEDKLKRPEWKSNSSYKIQRIEMKWNFHGTSALFKKSLIIHLLMNLNPDDEVVYSYTFKSSDNELFRSDVLRIVSETMTQLGLGECFREMLDSQGKKIGFFICININPDKITKKN</sequence>
<reference evidence="1" key="1">
    <citation type="submission" date="2006-10" db="EMBL/GenBank/DDBJ databases">
        <authorList>
            <person name="Amadeo P."/>
            <person name="Zhao Q."/>
            <person name="Wortman J."/>
            <person name="Fraser-Liggett C."/>
            <person name="Carlton J."/>
        </authorList>
    </citation>
    <scope>NUCLEOTIDE SEQUENCE</scope>
    <source>
        <strain evidence="1">G3</strain>
    </source>
</reference>
<organism evidence="1 2">
    <name type="scientific">Trichomonas vaginalis (strain ATCC PRA-98 / G3)</name>
    <dbReference type="NCBI Taxonomy" id="412133"/>
    <lineage>
        <taxon>Eukaryota</taxon>
        <taxon>Metamonada</taxon>
        <taxon>Parabasalia</taxon>
        <taxon>Trichomonadida</taxon>
        <taxon>Trichomonadidae</taxon>
        <taxon>Trichomonas</taxon>
    </lineage>
</organism>
<accession>A2DLY1</accession>
<dbReference type="VEuPathDB" id="TrichDB:TVAGG3_1012580"/>
<dbReference type="RefSeq" id="XP_001579570.1">
    <property type="nucleotide sequence ID" value="XM_001579520.1"/>
</dbReference>
<evidence type="ECO:0000313" key="1">
    <source>
        <dbReference type="EMBL" id="EAY18584.1"/>
    </source>
</evidence>
<protein>
    <submittedName>
        <fullName evidence="1">Uncharacterized protein</fullName>
    </submittedName>
</protein>
<keyword evidence="2" id="KW-1185">Reference proteome</keyword>
<dbReference type="AlphaFoldDB" id="A2DLY1"/>
<dbReference type="EMBL" id="DS113217">
    <property type="protein sequence ID" value="EAY18584.1"/>
    <property type="molecule type" value="Genomic_DNA"/>
</dbReference>
<proteinExistence type="predicted"/>